<dbReference type="Proteomes" id="UP000824111">
    <property type="component" value="Unassembled WGS sequence"/>
</dbReference>
<dbReference type="InterPro" id="IPR029069">
    <property type="entry name" value="HotDog_dom_sf"/>
</dbReference>
<gene>
    <name evidence="1" type="ORF">IAB04_06850</name>
</gene>
<accession>A0A9D1LW58</accession>
<proteinExistence type="predicted"/>
<name>A0A9D1LW58_9FIRM</name>
<dbReference type="SUPFAM" id="SSF46785">
    <property type="entry name" value="Winged helix' DNA-binding domain"/>
    <property type="match status" value="1"/>
</dbReference>
<dbReference type="EMBL" id="DVND01000176">
    <property type="protein sequence ID" value="HIU49067.1"/>
    <property type="molecule type" value="Genomic_DNA"/>
</dbReference>
<protein>
    <submittedName>
        <fullName evidence="1">Fatty acid biosynthesis transcriptional regulator</fullName>
    </submittedName>
</protein>
<sequence>MGRAELKRKRQMQLLRQVEADPFLKDEDLARRLGVSVATVRLDRSELGIAEYRERIKSVAAGNLHKDSAQGDLLDLNPYHDGISVLIPDESMAFPGTDIVRGEAVFAFAENLILGLLNAKTILIKVANVKYIKEVKKGEKLVAKFEVKRVRDGEFIVWVKIKVELAEVFRGKFNVAVTAEAERKGT</sequence>
<evidence type="ECO:0000313" key="2">
    <source>
        <dbReference type="Proteomes" id="UP000824111"/>
    </source>
</evidence>
<dbReference type="AlphaFoldDB" id="A0A9D1LW58"/>
<dbReference type="InterPro" id="IPR036390">
    <property type="entry name" value="WH_DNA-bd_sf"/>
</dbReference>
<dbReference type="Gene3D" id="1.10.10.10">
    <property type="entry name" value="Winged helix-like DNA-binding domain superfamily/Winged helix DNA-binding domain"/>
    <property type="match status" value="1"/>
</dbReference>
<reference evidence="1" key="1">
    <citation type="submission" date="2020-10" db="EMBL/GenBank/DDBJ databases">
        <authorList>
            <person name="Gilroy R."/>
        </authorList>
    </citation>
    <scope>NUCLEOTIDE SEQUENCE</scope>
    <source>
        <strain evidence="1">ChiSjej4B22-9803</strain>
    </source>
</reference>
<organism evidence="1 2">
    <name type="scientific">Candidatus Avimonoglobus intestinipullorum</name>
    <dbReference type="NCBI Taxonomy" id="2840699"/>
    <lineage>
        <taxon>Bacteria</taxon>
        <taxon>Bacillati</taxon>
        <taxon>Bacillota</taxon>
        <taxon>Clostridia</taxon>
        <taxon>Eubacteriales</taxon>
        <taxon>Candidatus Avimonoglobus</taxon>
    </lineage>
</organism>
<reference evidence="1" key="2">
    <citation type="journal article" date="2021" name="PeerJ">
        <title>Extensive microbial diversity within the chicken gut microbiome revealed by metagenomics and culture.</title>
        <authorList>
            <person name="Gilroy R."/>
            <person name="Ravi A."/>
            <person name="Getino M."/>
            <person name="Pursley I."/>
            <person name="Horton D.L."/>
            <person name="Alikhan N.F."/>
            <person name="Baker D."/>
            <person name="Gharbi K."/>
            <person name="Hall N."/>
            <person name="Watson M."/>
            <person name="Adriaenssens E.M."/>
            <person name="Foster-Nyarko E."/>
            <person name="Jarju S."/>
            <person name="Secka A."/>
            <person name="Antonio M."/>
            <person name="Oren A."/>
            <person name="Chaudhuri R.R."/>
            <person name="La Ragione R."/>
            <person name="Hildebrand F."/>
            <person name="Pallen M.J."/>
        </authorList>
    </citation>
    <scope>NUCLEOTIDE SEQUENCE</scope>
    <source>
        <strain evidence="1">ChiSjej4B22-9803</strain>
    </source>
</reference>
<dbReference type="Gene3D" id="3.10.129.10">
    <property type="entry name" value="Hotdog Thioesterase"/>
    <property type="match status" value="1"/>
</dbReference>
<comment type="caution">
    <text evidence="1">The sequence shown here is derived from an EMBL/GenBank/DDBJ whole genome shotgun (WGS) entry which is preliminary data.</text>
</comment>
<dbReference type="InterPro" id="IPR036388">
    <property type="entry name" value="WH-like_DNA-bd_sf"/>
</dbReference>
<dbReference type="SUPFAM" id="SSF54637">
    <property type="entry name" value="Thioesterase/thiol ester dehydrase-isomerase"/>
    <property type="match status" value="1"/>
</dbReference>
<evidence type="ECO:0000313" key="1">
    <source>
        <dbReference type="EMBL" id="HIU49067.1"/>
    </source>
</evidence>